<comment type="similarity">
    <text evidence="11">Belongs to the helicase family. DinG subfamily. Type 1 sub-subfamily.</text>
</comment>
<evidence type="ECO:0000256" key="5">
    <source>
        <dbReference type="ARBA" id="ARBA00022806"/>
    </source>
</evidence>
<dbReference type="NCBIfam" id="NF008729">
    <property type="entry name" value="PRK11747.1"/>
    <property type="match status" value="1"/>
</dbReference>
<keyword evidence="3 11" id="KW-0547">Nucleotide-binding</keyword>
<comment type="cofactor">
    <cofactor evidence="11">
        <name>[4Fe-4S] cluster</name>
        <dbReference type="ChEBI" id="CHEBI:49883"/>
    </cofactor>
    <text evidence="11">Binds 1 [4Fe-4S] cluster.</text>
</comment>
<sequence>MLSNEIKTSIQKAYTSFLNGKELKARLGQKLMIAEIAKTLGAIDQDDSGKRTSDPAVCVVEAGTGTGKTVGYCLASIPVAKAMDKTLVIATATVALQEQVINKDLPEIRQHSGLDFSIALAKGRRRYLCLQKLDLLLQSTQAASATMALFQEEGFSIDLDKDAQKLYEEMLGAMAGSRWDGDRDSWPVAVDDEQWQQLTATHAQCSGHRCPHFSNCPFYKARGALDKVDVIVTNHDLVLSDLMLGGGAILPPPKDCIYIFDEGHHLPDKAIDHFACETKLGDTGRWLEQSTKQLEKILAQHPLPGEIGGWFERLAGKYKELVTDQQFMREALMSAAEFRQEEETESGRTLLYRFPDGVIPEELRELAGRLKSGFSASVDLADRIVAELKSAMDDEVSGVDRLHAEQVFPVVGMMLLRLQNNLALWESWSIADPEGEPPVARWLRLVEYHGSQDLVVSSSLILAGKILRQHLWNTAYGVVVTSATLTALGKFDRYRTRSGLPKDANCQSVPSPFRHGDAAVLSVPVLRSDPGDASGHTEEIIEQLPALIGEVQGALVLFSSRRQMRDVYFGLTGEFRDRVMLQDDYTKQELIRRHKEIIDDEGRSVIFGLASLAEGIDLPGVYCEHVIIAKIPFAVPDDPVEAALSEWIESRGGNPFMEISVPDAAIRLVQASGRLLRREDDTGRITVLDRRLVTRRYGQALLNSMPPYRREIA</sequence>
<evidence type="ECO:0000256" key="3">
    <source>
        <dbReference type="ARBA" id="ARBA00022741"/>
    </source>
</evidence>
<name>A0ABP8V104_9GAMM</name>
<comment type="catalytic activity">
    <reaction evidence="11">
        <text>ATP + H2O = ADP + phosphate + H(+)</text>
        <dbReference type="Rhea" id="RHEA:13065"/>
        <dbReference type="ChEBI" id="CHEBI:15377"/>
        <dbReference type="ChEBI" id="CHEBI:15378"/>
        <dbReference type="ChEBI" id="CHEBI:30616"/>
        <dbReference type="ChEBI" id="CHEBI:43474"/>
        <dbReference type="ChEBI" id="CHEBI:456216"/>
        <dbReference type="EC" id="5.6.2.3"/>
    </reaction>
</comment>
<evidence type="ECO:0000256" key="6">
    <source>
        <dbReference type="ARBA" id="ARBA00022840"/>
    </source>
</evidence>
<dbReference type="InterPro" id="IPR027417">
    <property type="entry name" value="P-loop_NTPase"/>
</dbReference>
<dbReference type="InterPro" id="IPR039000">
    <property type="entry name" value="DinG_proteobact"/>
</dbReference>
<dbReference type="Pfam" id="PF06733">
    <property type="entry name" value="DEAD_2"/>
    <property type="match status" value="1"/>
</dbReference>
<dbReference type="HAMAP" id="MF_02205">
    <property type="entry name" value="DinG_proteobact"/>
    <property type="match status" value="1"/>
</dbReference>
<dbReference type="EC" id="5.6.2.3" evidence="11"/>
<dbReference type="Gene3D" id="3.40.50.300">
    <property type="entry name" value="P-loop containing nucleotide triphosphate hydrolases"/>
    <property type="match status" value="2"/>
</dbReference>
<dbReference type="PANTHER" id="PTHR11472">
    <property type="entry name" value="DNA REPAIR DEAD HELICASE RAD3/XP-D SUBFAMILY MEMBER"/>
    <property type="match status" value="1"/>
</dbReference>
<keyword evidence="9 11" id="KW-0238">DNA-binding</keyword>
<comment type="function">
    <text evidence="11">DNA-dependent ATPase and 5'-3' DNA helicase. Unwinds D-loops, R-loops, forked DNA and G-quadruplex DNA.</text>
</comment>
<feature type="domain" description="Helicase ATP-binding" evidence="12">
    <location>
        <begin position="15"/>
        <end position="342"/>
    </location>
</feature>
<evidence type="ECO:0000313" key="14">
    <source>
        <dbReference type="Proteomes" id="UP001500604"/>
    </source>
</evidence>
<keyword evidence="10 11" id="KW-0413">Isomerase</keyword>
<dbReference type="SUPFAM" id="SSF52540">
    <property type="entry name" value="P-loop containing nucleoside triphosphate hydrolases"/>
    <property type="match status" value="1"/>
</dbReference>
<evidence type="ECO:0000313" key="13">
    <source>
        <dbReference type="EMBL" id="GAA4649888.1"/>
    </source>
</evidence>
<keyword evidence="14" id="KW-1185">Reference proteome</keyword>
<feature type="binding site" evidence="11">
    <location>
        <position position="129"/>
    </location>
    <ligand>
        <name>[4Fe-4S] cluster</name>
        <dbReference type="ChEBI" id="CHEBI:49883"/>
    </ligand>
</feature>
<dbReference type="Pfam" id="PF13307">
    <property type="entry name" value="Helicase_C_2"/>
    <property type="match status" value="1"/>
</dbReference>
<organism evidence="13 14">
    <name type="scientific">Kistimonas scapharcae</name>
    <dbReference type="NCBI Taxonomy" id="1036133"/>
    <lineage>
        <taxon>Bacteria</taxon>
        <taxon>Pseudomonadati</taxon>
        <taxon>Pseudomonadota</taxon>
        <taxon>Gammaproteobacteria</taxon>
        <taxon>Oceanospirillales</taxon>
        <taxon>Endozoicomonadaceae</taxon>
        <taxon>Kistimonas</taxon>
    </lineage>
</organism>
<dbReference type="InterPro" id="IPR014013">
    <property type="entry name" value="Helic_SF1/SF2_ATP-bd_DinG/Rad3"/>
</dbReference>
<keyword evidence="2 11" id="KW-0479">Metal-binding</keyword>
<proteinExistence type="inferred from homology"/>
<dbReference type="InterPro" id="IPR045028">
    <property type="entry name" value="DinG/Rad3-like"/>
</dbReference>
<feature type="binding site" evidence="11">
    <location>
        <position position="205"/>
    </location>
    <ligand>
        <name>[4Fe-4S] cluster</name>
        <dbReference type="ChEBI" id="CHEBI:49883"/>
    </ligand>
</feature>
<evidence type="ECO:0000256" key="8">
    <source>
        <dbReference type="ARBA" id="ARBA00023014"/>
    </source>
</evidence>
<keyword evidence="7 11" id="KW-0408">Iron</keyword>
<accession>A0ABP8V104</accession>
<reference evidence="14" key="1">
    <citation type="journal article" date="2019" name="Int. J. Syst. Evol. Microbiol.">
        <title>The Global Catalogue of Microorganisms (GCM) 10K type strain sequencing project: providing services to taxonomists for standard genome sequencing and annotation.</title>
        <authorList>
            <consortium name="The Broad Institute Genomics Platform"/>
            <consortium name="The Broad Institute Genome Sequencing Center for Infectious Disease"/>
            <person name="Wu L."/>
            <person name="Ma J."/>
        </authorList>
    </citation>
    <scope>NUCLEOTIDE SEQUENCE [LARGE SCALE GENOMIC DNA]</scope>
    <source>
        <strain evidence="14">JCM 17805</strain>
    </source>
</reference>
<evidence type="ECO:0000256" key="11">
    <source>
        <dbReference type="HAMAP-Rule" id="MF_02205"/>
    </source>
</evidence>
<dbReference type="InterPro" id="IPR010614">
    <property type="entry name" value="RAD3-like_helicase_DEAD"/>
</dbReference>
<evidence type="ECO:0000256" key="2">
    <source>
        <dbReference type="ARBA" id="ARBA00022723"/>
    </source>
</evidence>
<keyword evidence="5 11" id="KW-0347">Helicase</keyword>
<dbReference type="GO" id="GO:0004386">
    <property type="term" value="F:helicase activity"/>
    <property type="evidence" value="ECO:0007669"/>
    <property type="project" value="UniProtKB-KW"/>
</dbReference>
<dbReference type="EMBL" id="BAABFL010000330">
    <property type="protein sequence ID" value="GAA4649888.1"/>
    <property type="molecule type" value="Genomic_DNA"/>
</dbReference>
<evidence type="ECO:0000259" key="12">
    <source>
        <dbReference type="PROSITE" id="PS51193"/>
    </source>
</evidence>
<dbReference type="Proteomes" id="UP001500604">
    <property type="component" value="Unassembled WGS sequence"/>
</dbReference>
<evidence type="ECO:0000256" key="9">
    <source>
        <dbReference type="ARBA" id="ARBA00023125"/>
    </source>
</evidence>
<keyword evidence="8 11" id="KW-0411">Iron-sulfur</keyword>
<feature type="binding site" evidence="11">
    <location>
        <position position="210"/>
    </location>
    <ligand>
        <name>[4Fe-4S] cluster</name>
        <dbReference type="ChEBI" id="CHEBI:49883"/>
    </ligand>
</feature>
<gene>
    <name evidence="11 13" type="primary">dinG</name>
    <name evidence="13" type="ORF">GCM10023116_21690</name>
</gene>
<evidence type="ECO:0000256" key="1">
    <source>
        <dbReference type="ARBA" id="ARBA00022485"/>
    </source>
</evidence>
<evidence type="ECO:0000256" key="10">
    <source>
        <dbReference type="ARBA" id="ARBA00023235"/>
    </source>
</evidence>
<dbReference type="RefSeq" id="WP_345195909.1">
    <property type="nucleotide sequence ID" value="NZ_BAABFL010000330.1"/>
</dbReference>
<dbReference type="SMART" id="SM00491">
    <property type="entry name" value="HELICc2"/>
    <property type="match status" value="1"/>
</dbReference>
<dbReference type="PROSITE" id="PS51193">
    <property type="entry name" value="HELICASE_ATP_BIND_2"/>
    <property type="match status" value="1"/>
</dbReference>
<evidence type="ECO:0000256" key="4">
    <source>
        <dbReference type="ARBA" id="ARBA00022801"/>
    </source>
</evidence>
<keyword evidence="6 11" id="KW-0067">ATP-binding</keyword>
<feature type="binding site" evidence="11">
    <location>
        <position position="216"/>
    </location>
    <ligand>
        <name>[4Fe-4S] cluster</name>
        <dbReference type="ChEBI" id="CHEBI:49883"/>
    </ligand>
</feature>
<evidence type="ECO:0000256" key="7">
    <source>
        <dbReference type="ARBA" id="ARBA00023004"/>
    </source>
</evidence>
<comment type="caution">
    <text evidence="13">The sequence shown here is derived from an EMBL/GenBank/DDBJ whole genome shotgun (WGS) entry which is preliminary data.</text>
</comment>
<keyword evidence="4 11" id="KW-0378">Hydrolase</keyword>
<protein>
    <recommendedName>
        <fullName evidence="11">ATP-dependent DNA helicase DinG</fullName>
        <ecNumber evidence="11">5.6.2.3</ecNumber>
    </recommendedName>
    <alternativeName>
        <fullName evidence="11">DNA 5'-3' helicase DinG</fullName>
    </alternativeName>
</protein>
<dbReference type="InterPro" id="IPR006555">
    <property type="entry name" value="ATP-dep_Helicase_C"/>
</dbReference>
<dbReference type="PANTHER" id="PTHR11472:SF59">
    <property type="entry name" value="ATP-DEPENDENT DNA HELICASE DING"/>
    <property type="match status" value="1"/>
</dbReference>
<keyword evidence="1 11" id="KW-0004">4Fe-4S</keyword>